<name>A0A0A8Z8M1_ARUDO</name>
<sequence>MRWALTHLRRHLPQLWSLMPCSPHQSRLCCRRAQRVPLLWRATGGSTT</sequence>
<evidence type="ECO:0000313" key="1">
    <source>
        <dbReference type="EMBL" id="JAD34028.1"/>
    </source>
</evidence>
<reference evidence="1" key="1">
    <citation type="submission" date="2014-09" db="EMBL/GenBank/DDBJ databases">
        <authorList>
            <person name="Magalhaes I.L.F."/>
            <person name="Oliveira U."/>
            <person name="Santos F.R."/>
            <person name="Vidigal T.H.D.A."/>
            <person name="Brescovit A.D."/>
            <person name="Santos A.J."/>
        </authorList>
    </citation>
    <scope>NUCLEOTIDE SEQUENCE</scope>
    <source>
        <tissue evidence="1">Shoot tissue taken approximately 20 cm above the soil surface</tissue>
    </source>
</reference>
<dbReference type="AlphaFoldDB" id="A0A0A8Z8M1"/>
<organism evidence="1">
    <name type="scientific">Arundo donax</name>
    <name type="common">Giant reed</name>
    <name type="synonym">Donax arundinaceus</name>
    <dbReference type="NCBI Taxonomy" id="35708"/>
    <lineage>
        <taxon>Eukaryota</taxon>
        <taxon>Viridiplantae</taxon>
        <taxon>Streptophyta</taxon>
        <taxon>Embryophyta</taxon>
        <taxon>Tracheophyta</taxon>
        <taxon>Spermatophyta</taxon>
        <taxon>Magnoliopsida</taxon>
        <taxon>Liliopsida</taxon>
        <taxon>Poales</taxon>
        <taxon>Poaceae</taxon>
        <taxon>PACMAD clade</taxon>
        <taxon>Arundinoideae</taxon>
        <taxon>Arundineae</taxon>
        <taxon>Arundo</taxon>
    </lineage>
</organism>
<proteinExistence type="predicted"/>
<dbReference type="EMBL" id="GBRH01263867">
    <property type="protein sequence ID" value="JAD34028.1"/>
    <property type="molecule type" value="Transcribed_RNA"/>
</dbReference>
<reference evidence="1" key="2">
    <citation type="journal article" date="2015" name="Data Brief">
        <title>Shoot transcriptome of the giant reed, Arundo donax.</title>
        <authorList>
            <person name="Barrero R.A."/>
            <person name="Guerrero F.D."/>
            <person name="Moolhuijzen P."/>
            <person name="Goolsby J.A."/>
            <person name="Tidwell J."/>
            <person name="Bellgard S.E."/>
            <person name="Bellgard M.I."/>
        </authorList>
    </citation>
    <scope>NUCLEOTIDE SEQUENCE</scope>
    <source>
        <tissue evidence="1">Shoot tissue taken approximately 20 cm above the soil surface</tissue>
    </source>
</reference>
<protein>
    <submittedName>
        <fullName evidence="1">Uncharacterized protein</fullName>
    </submittedName>
</protein>
<accession>A0A0A8Z8M1</accession>